<gene>
    <name evidence="1" type="ORF">GCM10011594_43120</name>
</gene>
<dbReference type="RefSeq" id="WP_188944927.1">
    <property type="nucleotide sequence ID" value="NZ_BMNA01000020.1"/>
</dbReference>
<protein>
    <submittedName>
        <fullName evidence="1">Uncharacterized protein</fullName>
    </submittedName>
</protein>
<evidence type="ECO:0000313" key="2">
    <source>
        <dbReference type="Proteomes" id="UP000655208"/>
    </source>
</evidence>
<dbReference type="EMBL" id="BMNA01000020">
    <property type="protein sequence ID" value="GGM18414.1"/>
    <property type="molecule type" value="Genomic_DNA"/>
</dbReference>
<organism evidence="1 2">
    <name type="scientific">Nakamurella endophytica</name>
    <dbReference type="NCBI Taxonomy" id="1748367"/>
    <lineage>
        <taxon>Bacteria</taxon>
        <taxon>Bacillati</taxon>
        <taxon>Actinomycetota</taxon>
        <taxon>Actinomycetes</taxon>
        <taxon>Nakamurellales</taxon>
        <taxon>Nakamurellaceae</taxon>
        <taxon>Nakamurella</taxon>
    </lineage>
</organism>
<accession>A0A917WND2</accession>
<dbReference type="AlphaFoldDB" id="A0A917WND2"/>
<sequence length="186" mass="19025">MTAPGAAVRTPLSAHGISIGLPADFEGRISLRGRPGRPGTVRSVTGRGAAAAVTEPVAPEPLAPGERHYPVSHVANFPLPPDRGDFGCGAVDRMTGSHCLIALVEYGPECVGTALFAPAGMPTPAVSAFGPDTLQHRISGQLGYQRFFTVSGRPFCLYVVLGGARNAAALVGRVRSVLAATTVAAA</sequence>
<proteinExistence type="predicted"/>
<evidence type="ECO:0000313" key="1">
    <source>
        <dbReference type="EMBL" id="GGM18414.1"/>
    </source>
</evidence>
<reference evidence="1" key="1">
    <citation type="journal article" date="2014" name="Int. J. Syst. Evol. Microbiol.">
        <title>Complete genome sequence of Corynebacterium casei LMG S-19264T (=DSM 44701T), isolated from a smear-ripened cheese.</title>
        <authorList>
            <consortium name="US DOE Joint Genome Institute (JGI-PGF)"/>
            <person name="Walter F."/>
            <person name="Albersmeier A."/>
            <person name="Kalinowski J."/>
            <person name="Ruckert C."/>
        </authorList>
    </citation>
    <scope>NUCLEOTIDE SEQUENCE</scope>
    <source>
        <strain evidence="1">CGMCC 4.7308</strain>
    </source>
</reference>
<reference evidence="1" key="2">
    <citation type="submission" date="2020-09" db="EMBL/GenBank/DDBJ databases">
        <authorList>
            <person name="Sun Q."/>
            <person name="Zhou Y."/>
        </authorList>
    </citation>
    <scope>NUCLEOTIDE SEQUENCE</scope>
    <source>
        <strain evidence="1">CGMCC 4.7308</strain>
    </source>
</reference>
<name>A0A917WND2_9ACTN</name>
<comment type="caution">
    <text evidence="1">The sequence shown here is derived from an EMBL/GenBank/DDBJ whole genome shotgun (WGS) entry which is preliminary data.</text>
</comment>
<keyword evidence="2" id="KW-1185">Reference proteome</keyword>
<dbReference type="Proteomes" id="UP000655208">
    <property type="component" value="Unassembled WGS sequence"/>
</dbReference>